<protein>
    <recommendedName>
        <fullName evidence="13">Acyltransferase</fullName>
    </recommendedName>
</protein>
<reference evidence="11 12" key="1">
    <citation type="journal article" date="2012" name="Genome Biol.">
        <title>The genome of the polar eukaryotic microalga coccomyxa subellipsoidea reveals traits of cold adaptation.</title>
        <authorList>
            <person name="Blanc G."/>
            <person name="Agarkova I."/>
            <person name="Grimwood J."/>
            <person name="Kuo A."/>
            <person name="Brueggeman A."/>
            <person name="Dunigan D."/>
            <person name="Gurnon J."/>
            <person name="Ladunga I."/>
            <person name="Lindquist E."/>
            <person name="Lucas S."/>
            <person name="Pangilinan J."/>
            <person name="Proschold T."/>
            <person name="Salamov A."/>
            <person name="Schmutz J."/>
            <person name="Weeks D."/>
            <person name="Yamada T."/>
            <person name="Claverie J.M."/>
            <person name="Grigoriev I."/>
            <person name="Van Etten J."/>
            <person name="Lomsadze A."/>
            <person name="Borodovsky M."/>
        </authorList>
    </citation>
    <scope>NUCLEOTIDE SEQUENCE [LARGE SCALE GENOMIC DNA]</scope>
    <source>
        <strain evidence="11 12">C-169</strain>
    </source>
</reference>
<dbReference type="eggNOG" id="KOG0831">
    <property type="taxonomic scope" value="Eukaryota"/>
</dbReference>
<dbReference type="Proteomes" id="UP000007264">
    <property type="component" value="Unassembled WGS sequence"/>
</dbReference>
<evidence type="ECO:0000256" key="8">
    <source>
        <dbReference type="ARBA" id="ARBA00023098"/>
    </source>
</evidence>
<dbReference type="PANTHER" id="PTHR12317">
    <property type="entry name" value="DIACYLGLYCEROL O-ACYLTRANSFERASE"/>
    <property type="match status" value="1"/>
</dbReference>
<dbReference type="GO" id="GO:0004144">
    <property type="term" value="F:diacylglycerol O-acyltransferase activity"/>
    <property type="evidence" value="ECO:0007669"/>
    <property type="project" value="UniProtKB-ARBA"/>
</dbReference>
<keyword evidence="4" id="KW-0808">Transferase</keyword>
<dbReference type="InterPro" id="IPR007130">
    <property type="entry name" value="DAGAT"/>
</dbReference>
<comment type="subcellular location">
    <subcellularLocation>
        <location evidence="1">Endoplasmic reticulum membrane</location>
        <topology evidence="1">Multi-pass membrane protein</topology>
    </subcellularLocation>
</comment>
<gene>
    <name evidence="11" type="ORF">COCSUDRAFT_63373</name>
</gene>
<evidence type="ECO:0000256" key="6">
    <source>
        <dbReference type="ARBA" id="ARBA00022824"/>
    </source>
</evidence>
<keyword evidence="9" id="KW-0472">Membrane</keyword>
<evidence type="ECO:0000313" key="12">
    <source>
        <dbReference type="Proteomes" id="UP000007264"/>
    </source>
</evidence>
<evidence type="ECO:0000256" key="3">
    <source>
        <dbReference type="ARBA" id="ARBA00022516"/>
    </source>
</evidence>
<evidence type="ECO:0000256" key="5">
    <source>
        <dbReference type="ARBA" id="ARBA00022692"/>
    </source>
</evidence>
<keyword evidence="12" id="KW-1185">Reference proteome</keyword>
<evidence type="ECO:0000256" key="10">
    <source>
        <dbReference type="ARBA" id="ARBA00023315"/>
    </source>
</evidence>
<evidence type="ECO:0000313" key="11">
    <source>
        <dbReference type="EMBL" id="EIE22983.1"/>
    </source>
</evidence>
<evidence type="ECO:0000256" key="7">
    <source>
        <dbReference type="ARBA" id="ARBA00022989"/>
    </source>
</evidence>
<evidence type="ECO:0000256" key="4">
    <source>
        <dbReference type="ARBA" id="ARBA00022679"/>
    </source>
</evidence>
<evidence type="ECO:0000256" key="9">
    <source>
        <dbReference type="ARBA" id="ARBA00023136"/>
    </source>
</evidence>
<keyword evidence="7" id="KW-1133">Transmembrane helix</keyword>
<comment type="similarity">
    <text evidence="2">Belongs to the diacylglycerol acyltransferase family.</text>
</comment>
<keyword evidence="3" id="KW-0444">Lipid biosynthesis</keyword>
<dbReference type="OrthoDB" id="264532at2759"/>
<comment type="caution">
    <text evidence="11">The sequence shown here is derived from an EMBL/GenBank/DDBJ whole genome shotgun (WGS) entry which is preliminary data.</text>
</comment>
<evidence type="ECO:0000256" key="1">
    <source>
        <dbReference type="ARBA" id="ARBA00004477"/>
    </source>
</evidence>
<dbReference type="GeneID" id="17040971"/>
<accession>I0YX64</accession>
<dbReference type="STRING" id="574566.I0YX64"/>
<keyword evidence="5" id="KW-0812">Transmembrane</keyword>
<dbReference type="GO" id="GO:0019432">
    <property type="term" value="P:triglyceride biosynthetic process"/>
    <property type="evidence" value="ECO:0007669"/>
    <property type="project" value="TreeGrafter"/>
</dbReference>
<sequence length="253" mass="28385">MQASGIVWPAFRHHALWATWRRYFRLRVITPPLPYLQHGKPYLFAHFPHATFPMGSWLSMPLCDAPETGLPAGARGAVATVLLKLPLLRHVYAWMGCIPADYHTIHEQLQTTSVGLVPEGVAGVFLGARPSQERVFVRCRKGFIRLAMHTGTDIVPIYNLGQSAMLDFCGSCSLSRRVRAVVGIFWGRWYLPVPRRCPIITAIGKPLQVTKSLDPSPEEVDEVQEKLLAALVALFDEHKHLLPGWEHKTLEIA</sequence>
<dbReference type="KEGG" id="csl:COCSUDRAFT_63373"/>
<keyword evidence="6" id="KW-0256">Endoplasmic reticulum</keyword>
<organism evidence="11 12">
    <name type="scientific">Coccomyxa subellipsoidea (strain C-169)</name>
    <name type="common">Green microalga</name>
    <dbReference type="NCBI Taxonomy" id="574566"/>
    <lineage>
        <taxon>Eukaryota</taxon>
        <taxon>Viridiplantae</taxon>
        <taxon>Chlorophyta</taxon>
        <taxon>core chlorophytes</taxon>
        <taxon>Trebouxiophyceae</taxon>
        <taxon>Trebouxiophyceae incertae sedis</taxon>
        <taxon>Coccomyxaceae</taxon>
        <taxon>Coccomyxa</taxon>
        <taxon>Coccomyxa subellipsoidea</taxon>
    </lineage>
</organism>
<name>I0YX64_COCSC</name>
<evidence type="ECO:0008006" key="13">
    <source>
        <dbReference type="Google" id="ProtNLM"/>
    </source>
</evidence>
<evidence type="ECO:0000256" key="2">
    <source>
        <dbReference type="ARBA" id="ARBA00005420"/>
    </source>
</evidence>
<dbReference type="RefSeq" id="XP_005647527.1">
    <property type="nucleotide sequence ID" value="XM_005647470.1"/>
</dbReference>
<keyword evidence="10" id="KW-0012">Acyltransferase</keyword>
<dbReference type="EMBL" id="AGSI01000008">
    <property type="protein sequence ID" value="EIE22983.1"/>
    <property type="molecule type" value="Genomic_DNA"/>
</dbReference>
<dbReference type="PANTHER" id="PTHR12317:SF63">
    <property type="entry name" value="DIACYLGLYCEROL O-ACYLTRANSFERASE 2"/>
    <property type="match status" value="1"/>
</dbReference>
<dbReference type="Pfam" id="PF03982">
    <property type="entry name" value="DAGAT"/>
    <property type="match status" value="1"/>
</dbReference>
<keyword evidence="8" id="KW-0443">Lipid metabolism</keyword>
<dbReference type="GO" id="GO:0005789">
    <property type="term" value="C:endoplasmic reticulum membrane"/>
    <property type="evidence" value="ECO:0007669"/>
    <property type="project" value="UniProtKB-SubCell"/>
</dbReference>
<proteinExistence type="inferred from homology"/>
<dbReference type="AlphaFoldDB" id="I0YX64"/>